<reference evidence="2" key="1">
    <citation type="submission" date="2024-05" db="EMBL/GenBank/DDBJ databases">
        <title>30 novel species of actinomycetes from the DSMZ collection.</title>
        <authorList>
            <person name="Nouioui I."/>
        </authorList>
    </citation>
    <scope>NUCLEOTIDE SEQUENCE</scope>
    <source>
        <strain evidence="2">DSM 41529</strain>
    </source>
</reference>
<keyword evidence="1" id="KW-0812">Transmembrane</keyword>
<accession>A0ABU2XCY2</accession>
<evidence type="ECO:0000313" key="3">
    <source>
        <dbReference type="Proteomes" id="UP001180754"/>
    </source>
</evidence>
<keyword evidence="1" id="KW-0472">Membrane</keyword>
<gene>
    <name evidence="2" type="ORF">RND15_13835</name>
</gene>
<evidence type="ECO:0000256" key="1">
    <source>
        <dbReference type="SAM" id="Phobius"/>
    </source>
</evidence>
<dbReference type="Proteomes" id="UP001180754">
    <property type="component" value="Unassembled WGS sequence"/>
</dbReference>
<proteinExistence type="predicted"/>
<dbReference type="RefSeq" id="WP_311724189.1">
    <property type="nucleotide sequence ID" value="NZ_JAVRFD010000006.1"/>
</dbReference>
<keyword evidence="3" id="KW-1185">Reference proteome</keyword>
<name>A0ABU2XCY2_9ACTN</name>
<feature type="transmembrane region" description="Helical" evidence="1">
    <location>
        <begin position="55"/>
        <end position="78"/>
    </location>
</feature>
<protein>
    <recommendedName>
        <fullName evidence="4">DUF4407 domain-containing protein</fullName>
    </recommendedName>
</protein>
<sequence>MGDIAKGVLGGAWTLLVGWILPTALNLSVFFFTVAPSLHHIDLAQRLWPSSKVNTAVLLLTVSLLLGLVLSAVQTLLYRLLEGYVLWPATAYDARCRRHRQTKQELHDRLTLLRLEERERAGALPPEAARQLADLHATPRIARAARRDRLRTAAQRALLQERLSRYPIDGDQIAPTRLGNAIRRLEEYGYDRFRLDTQVLWGELTGTAPEQVRRQEELARASVDFFISLLYGHAAVAAAALAALGSADADRTALLTTAAVLVALIPLWYRSAVTATDVWAAAVRALVNVGRKPLAESLGLALPSELAAERTMWTLACLLSRAPYHERAAALDPYRAEPQPPLPAPPRPGS</sequence>
<comment type="caution">
    <text evidence="2">The sequence shown here is derived from an EMBL/GenBank/DDBJ whole genome shotgun (WGS) entry which is preliminary data.</text>
</comment>
<dbReference type="EMBL" id="JAVRFD010000006">
    <property type="protein sequence ID" value="MDT0543769.1"/>
    <property type="molecule type" value="Genomic_DNA"/>
</dbReference>
<feature type="transmembrane region" description="Helical" evidence="1">
    <location>
        <begin position="252"/>
        <end position="269"/>
    </location>
</feature>
<feature type="transmembrane region" description="Helical" evidence="1">
    <location>
        <begin position="12"/>
        <end position="35"/>
    </location>
</feature>
<keyword evidence="1" id="KW-1133">Transmembrane helix</keyword>
<evidence type="ECO:0008006" key="4">
    <source>
        <dbReference type="Google" id="ProtNLM"/>
    </source>
</evidence>
<evidence type="ECO:0000313" key="2">
    <source>
        <dbReference type="EMBL" id="MDT0543769.1"/>
    </source>
</evidence>
<feature type="transmembrane region" description="Helical" evidence="1">
    <location>
        <begin position="223"/>
        <end position="246"/>
    </location>
</feature>
<organism evidence="2 3">
    <name type="scientific">Streptomyces lonegramiae</name>
    <dbReference type="NCBI Taxonomy" id="3075524"/>
    <lineage>
        <taxon>Bacteria</taxon>
        <taxon>Bacillati</taxon>
        <taxon>Actinomycetota</taxon>
        <taxon>Actinomycetes</taxon>
        <taxon>Kitasatosporales</taxon>
        <taxon>Streptomycetaceae</taxon>
        <taxon>Streptomyces</taxon>
    </lineage>
</organism>